<dbReference type="InterPro" id="IPR039523">
    <property type="entry name" value="RimK-rel_E_lig_ATP-grasp"/>
</dbReference>
<name>A0ABN3Z0N5_FIBSS</name>
<dbReference type="RefSeq" id="WP_015732374.1">
    <property type="nucleotide sequence ID" value="NC_013410.1"/>
</dbReference>
<protein>
    <recommendedName>
        <fullName evidence="1">Alpha-L-glutamate ligase-related protein ATP-grasp domain-containing protein</fullName>
    </recommendedName>
</protein>
<reference evidence="2" key="1">
    <citation type="submission" date="2009-10" db="EMBL/GenBank/DDBJ databases">
        <title>Complete sequence of Fibrobacter succinogenes subsp. succinogenes S85.</title>
        <authorList>
            <consortium name="US DOE Joint Genome Institute"/>
            <person name="Lucas S."/>
            <person name="Copeland A."/>
            <person name="Lapidus A."/>
            <person name="Glavina del Rio T."/>
            <person name="Tice H."/>
            <person name="Bruce D."/>
            <person name="Goodwin L."/>
            <person name="Pitluck S."/>
            <person name="Chertkov O."/>
            <person name="Detter J.C."/>
            <person name="Han C."/>
            <person name="Tapia R."/>
            <person name="Larimer F."/>
            <person name="Land M."/>
            <person name="Hauser L."/>
            <person name="Kyrpides N."/>
            <person name="Mikhailova N."/>
            <person name="Weimer P.J."/>
            <person name="Stevenson D.M."/>
            <person name="Boyum J."/>
            <person name="Brumm P.I."/>
            <person name="Mead D."/>
        </authorList>
    </citation>
    <scope>NUCLEOTIDE SEQUENCE [LARGE SCALE GENOMIC DNA]</scope>
    <source>
        <strain evidence="2">S85</strain>
    </source>
</reference>
<evidence type="ECO:0000313" key="2">
    <source>
        <dbReference type="EMBL" id="ACX76250.1"/>
    </source>
</evidence>
<dbReference type="EMBL" id="CP001792">
    <property type="protein sequence ID" value="ACX76250.1"/>
    <property type="molecule type" value="Genomic_DNA"/>
</dbReference>
<sequence>MKIVRRIKDLMNKAKWNIFPTYMADRLYNNAKKKKIVWWGQRDCFSDIEDNCKIFLSKEQLDDSAYRKSVIRDIILSYRKYGMTANEYFSYGFPKKNAYERNKYISRMRKDKLCMEAIGKNWKDALAQLKDKNIFYSIAGQFFKRKACKVDSEDDRSNFKLFCQGLDRFIAKPSKGACGKGVEIISLLEKSADEVFDYLRSNGSYIVEELVKQDARMAEWNESSVNTIRYFSFRKGSDFSTMVSVLRVGRKGSVVDNAGCGGVFAAIDSNTGIIITDGHDELGRVFKEHPESNKVFKGYKIPEWESLKKFAQEVHKSLPECHKYIGFDFALSTQGWVLIEGNWGDIIMPQISLGRGFYDEFKEAILK</sequence>
<organism evidence="2 3">
    <name type="scientific">Fibrobacter succinogenes (strain ATCC 19169 / S85)</name>
    <dbReference type="NCBI Taxonomy" id="59374"/>
    <lineage>
        <taxon>Bacteria</taxon>
        <taxon>Pseudomonadati</taxon>
        <taxon>Fibrobacterota</taxon>
        <taxon>Fibrobacteria</taxon>
        <taxon>Fibrobacterales</taxon>
        <taxon>Fibrobacteraceae</taxon>
        <taxon>Fibrobacter</taxon>
    </lineage>
</organism>
<feature type="domain" description="Alpha-L-glutamate ligase-related protein ATP-grasp" evidence="1">
    <location>
        <begin position="124"/>
        <end position="360"/>
    </location>
</feature>
<proteinExistence type="predicted"/>
<dbReference type="Pfam" id="PF14397">
    <property type="entry name" value="ATPgrasp_ST"/>
    <property type="match status" value="1"/>
</dbReference>
<keyword evidence="3" id="KW-1185">Reference proteome</keyword>
<gene>
    <name evidence="2" type="ordered locus">Fisuc_2667</name>
</gene>
<dbReference type="SUPFAM" id="SSF56059">
    <property type="entry name" value="Glutathione synthetase ATP-binding domain-like"/>
    <property type="match status" value="1"/>
</dbReference>
<dbReference type="Proteomes" id="UP000001497">
    <property type="component" value="Chromosome"/>
</dbReference>
<evidence type="ECO:0000313" key="3">
    <source>
        <dbReference type="Proteomes" id="UP000001497"/>
    </source>
</evidence>
<evidence type="ECO:0000259" key="1">
    <source>
        <dbReference type="Pfam" id="PF14397"/>
    </source>
</evidence>
<accession>A0ABN3Z0N5</accession>